<sequence length="138" mass="15726">MDELLTLAKRLYARRQDGIVVPYKMVDETHREFECHQNAGTWARDNPGCRVVHGWMVFDHEKTSRGLVPLVNFNPHSVIETDGGERYDPTPSRASKRYPFLDHEGDPESFVRIVQGISLAILSYNPSADAYQVHLSVT</sequence>
<dbReference type="AlphaFoldDB" id="A0AB39XUM1"/>
<proteinExistence type="predicted"/>
<organism evidence="1">
    <name type="scientific">Bradyrhizobium sp. LLZ17</name>
    <dbReference type="NCBI Taxonomy" id="3239388"/>
    <lineage>
        <taxon>Bacteria</taxon>
        <taxon>Pseudomonadati</taxon>
        <taxon>Pseudomonadota</taxon>
        <taxon>Alphaproteobacteria</taxon>
        <taxon>Hyphomicrobiales</taxon>
        <taxon>Nitrobacteraceae</taxon>
        <taxon>Bradyrhizobium</taxon>
    </lineage>
</organism>
<dbReference type="RefSeq" id="WP_369725167.1">
    <property type="nucleotide sequence ID" value="NZ_CP165734.1"/>
</dbReference>
<accession>A0AB39XUM1</accession>
<dbReference type="EMBL" id="CP165734">
    <property type="protein sequence ID" value="XDV59947.1"/>
    <property type="molecule type" value="Genomic_DNA"/>
</dbReference>
<name>A0AB39XUM1_9BRAD</name>
<protein>
    <submittedName>
        <fullName evidence="1">Uncharacterized protein</fullName>
    </submittedName>
</protein>
<evidence type="ECO:0000313" key="1">
    <source>
        <dbReference type="EMBL" id="XDV59947.1"/>
    </source>
</evidence>
<gene>
    <name evidence="1" type="ORF">AB8Z38_11610</name>
</gene>
<reference evidence="1" key="1">
    <citation type="submission" date="2024-08" db="EMBL/GenBank/DDBJ databases">
        <authorList>
            <person name="Chaddad Z."/>
            <person name="Lamrabet M."/>
            <person name="Bouhnik O."/>
            <person name="Alami S."/>
            <person name="Wipf D."/>
            <person name="Courty P.E."/>
            <person name="Missbah El Idrissi M."/>
        </authorList>
    </citation>
    <scope>NUCLEOTIDE SEQUENCE</scope>
    <source>
        <strain evidence="1">LLZ17</strain>
    </source>
</reference>